<sequence>MKQQKPNTIDEYIERFPEGVQKKLQQIRQIIQTAAPEATEKISYQIPTFYLNGNLVHFAAFKNHIGFYPTPSAMEQFKEALSLYKQGKGSVQFPIDEALPLLLISEMVQARVLENQQKVEQKKRRQLVPKSKNTEQQGVLKEKLILLGTGNAAVTKCYNTCFAIQKNETVFLVDTGGGNGILTQLEKAGIELDQIHEIFISHEHTDHMLGIIWLIRMISARMKNGFYSGTLNIYCHAELKQTILTIVKLTIPEKFVKMIGDRILFHPVTDGKSRKIMGYEVTFFDIRSTKAKQFGFLLKLESGKKLVFLGDEPYRDHEYVYADRADWLLHEAFCRYADREQFLPYEKDHTTVKEACETATALQAVNLILYHTEDKNLKKRKTLYQEEGRHYYQGNLYVPDDLTVFEL</sequence>
<dbReference type="PANTHER" id="PTHR46018">
    <property type="entry name" value="ZINC PHOSPHODIESTERASE ELAC PROTEIN 1"/>
    <property type="match status" value="1"/>
</dbReference>
<keyword evidence="4" id="KW-1185">Reference proteome</keyword>
<dbReference type="PANTHER" id="PTHR46018:SF2">
    <property type="entry name" value="ZINC PHOSPHODIESTERASE ELAC PROTEIN 1"/>
    <property type="match status" value="1"/>
</dbReference>
<proteinExistence type="predicted"/>
<evidence type="ECO:0000313" key="3">
    <source>
        <dbReference type="EMBL" id="AFA50034.1"/>
    </source>
</evidence>
<dbReference type="SMART" id="SM00849">
    <property type="entry name" value="Lactamase_B"/>
    <property type="match status" value="1"/>
</dbReference>
<organism evidence="3 4">
    <name type="scientific">Acetobacterium woodii (strain ATCC 29683 / DSM 1030 / JCM 2381 / KCTC 1655 / WB1)</name>
    <dbReference type="NCBI Taxonomy" id="931626"/>
    <lineage>
        <taxon>Bacteria</taxon>
        <taxon>Bacillati</taxon>
        <taxon>Bacillota</taxon>
        <taxon>Clostridia</taxon>
        <taxon>Eubacteriales</taxon>
        <taxon>Eubacteriaceae</taxon>
        <taxon>Acetobacterium</taxon>
    </lineage>
</organism>
<dbReference type="Gene3D" id="3.90.1150.200">
    <property type="match status" value="1"/>
</dbReference>
<feature type="domain" description="Metallo-beta-lactamase" evidence="2">
    <location>
        <begin position="158"/>
        <end position="349"/>
    </location>
</feature>
<dbReference type="Pfam" id="PF08818">
    <property type="entry name" value="DUF1801"/>
    <property type="match status" value="1"/>
</dbReference>
<dbReference type="SUPFAM" id="SSF159888">
    <property type="entry name" value="YdhG-like"/>
    <property type="match status" value="1"/>
</dbReference>
<dbReference type="eggNOG" id="COG5646">
    <property type="taxonomic scope" value="Bacteria"/>
</dbReference>
<evidence type="ECO:0000256" key="1">
    <source>
        <dbReference type="ARBA" id="ARBA00022759"/>
    </source>
</evidence>
<reference evidence="4" key="1">
    <citation type="submission" date="2011-07" db="EMBL/GenBank/DDBJ databases">
        <title>Complete genome sequence of Acetobacterium woodii.</title>
        <authorList>
            <person name="Poehlein A."/>
            <person name="Schmidt S."/>
            <person name="Kaster A.-K."/>
            <person name="Goenrich M."/>
            <person name="Vollmers J."/>
            <person name="Thuermer A."/>
            <person name="Gottschalk G."/>
            <person name="Thauer R.K."/>
            <person name="Daniel R."/>
            <person name="Mueller V."/>
        </authorList>
    </citation>
    <scope>NUCLEOTIDE SEQUENCE [LARGE SCALE GENOMIC DNA]</scope>
    <source>
        <strain evidence="4">ATCC 29683 / DSM 1030 / JCM 2381 / KCTC 1655 / WB1</strain>
    </source>
</reference>
<dbReference type="STRING" id="931626.Awo_c33060"/>
<protein>
    <submittedName>
        <fullName evidence="3">Metal-dependent hydrolase of the beta-lactamase superfamily</fullName>
    </submittedName>
</protein>
<gene>
    <name evidence="3" type="ordered locus">Awo_c33060</name>
</gene>
<keyword evidence="1" id="KW-0540">Nuclease</keyword>
<dbReference type="InterPro" id="IPR014922">
    <property type="entry name" value="YdhG-like"/>
</dbReference>
<evidence type="ECO:0000259" key="2">
    <source>
        <dbReference type="SMART" id="SM00849"/>
    </source>
</evidence>
<accession>H6LKS5</accession>
<dbReference type="RefSeq" id="WP_014357629.1">
    <property type="nucleotide sequence ID" value="NC_016894.1"/>
</dbReference>
<dbReference type="AlphaFoldDB" id="H6LKS5"/>
<dbReference type="KEGG" id="awo:Awo_c33060"/>
<dbReference type="InterPro" id="IPR036866">
    <property type="entry name" value="RibonucZ/Hydroxyglut_hydro"/>
</dbReference>
<dbReference type="HOGENOM" id="CLU_675478_0_0_9"/>
<dbReference type="SUPFAM" id="SSF56281">
    <property type="entry name" value="Metallo-hydrolase/oxidoreductase"/>
    <property type="match status" value="1"/>
</dbReference>
<dbReference type="EMBL" id="CP002987">
    <property type="protein sequence ID" value="AFA50034.1"/>
    <property type="molecule type" value="Genomic_DNA"/>
</dbReference>
<dbReference type="eggNOG" id="COG1234">
    <property type="taxonomic scope" value="Bacteria"/>
</dbReference>
<evidence type="ECO:0000313" key="4">
    <source>
        <dbReference type="Proteomes" id="UP000007177"/>
    </source>
</evidence>
<reference evidence="3 4" key="2">
    <citation type="journal article" date="2012" name="PLoS ONE">
        <title>An ancient pathway combining carbon dioxide fixation with the generation and utilization of a sodium ion gradient for ATP synthesis.</title>
        <authorList>
            <person name="Poehlein A."/>
            <person name="Schmidt S."/>
            <person name="Kaster A.K."/>
            <person name="Goenrich M."/>
            <person name="Vollmers J."/>
            <person name="Thurmer A."/>
            <person name="Bertsch J."/>
            <person name="Schuchmann K."/>
            <person name="Voigt B."/>
            <person name="Hecker M."/>
            <person name="Daniel R."/>
            <person name="Thauer R.K."/>
            <person name="Gottschalk G."/>
            <person name="Muller V."/>
        </authorList>
    </citation>
    <scope>NUCLEOTIDE SEQUENCE [LARGE SCALE GENOMIC DNA]</scope>
    <source>
        <strain evidence="4">ATCC 29683 / DSM 1030 / JCM 2381 / KCTC 1655 / WB1</strain>
    </source>
</reference>
<dbReference type="Pfam" id="PF23023">
    <property type="entry name" value="Anti-Pycsar_Apyc1"/>
    <property type="match status" value="1"/>
</dbReference>
<dbReference type="Gene3D" id="3.60.15.10">
    <property type="entry name" value="Ribonuclease Z/Hydroxyacylglutathione hydrolase-like"/>
    <property type="match status" value="1"/>
</dbReference>
<keyword evidence="3" id="KW-0378">Hydrolase</keyword>
<name>H6LKS5_ACEWD</name>
<keyword evidence="1" id="KW-0255">Endonuclease</keyword>
<dbReference type="Proteomes" id="UP000007177">
    <property type="component" value="Chromosome"/>
</dbReference>
<dbReference type="InterPro" id="IPR001279">
    <property type="entry name" value="Metallo-B-lactamas"/>
</dbReference>
<dbReference type="GO" id="GO:0042781">
    <property type="term" value="F:3'-tRNA processing endoribonuclease activity"/>
    <property type="evidence" value="ECO:0007669"/>
    <property type="project" value="TreeGrafter"/>
</dbReference>